<accession>A0A1E4T3K4</accession>
<evidence type="ECO:0000313" key="3">
    <source>
        <dbReference type="Proteomes" id="UP000094801"/>
    </source>
</evidence>
<keyword evidence="3" id="KW-1185">Reference proteome</keyword>
<dbReference type="AlphaFoldDB" id="A0A1E4T3K4"/>
<evidence type="ECO:0000313" key="2">
    <source>
        <dbReference type="EMBL" id="ODV86336.1"/>
    </source>
</evidence>
<dbReference type="EMBL" id="KV453850">
    <property type="protein sequence ID" value="ODV86336.1"/>
    <property type="molecule type" value="Genomic_DNA"/>
</dbReference>
<organism evidence="2 3">
    <name type="scientific">[Candida] arabinofermentans NRRL YB-2248</name>
    <dbReference type="NCBI Taxonomy" id="983967"/>
    <lineage>
        <taxon>Eukaryota</taxon>
        <taxon>Fungi</taxon>
        <taxon>Dikarya</taxon>
        <taxon>Ascomycota</taxon>
        <taxon>Saccharomycotina</taxon>
        <taxon>Pichiomycetes</taxon>
        <taxon>Pichiales</taxon>
        <taxon>Pichiaceae</taxon>
        <taxon>Ogataea</taxon>
        <taxon>Ogataea/Candida clade</taxon>
    </lineage>
</organism>
<gene>
    <name evidence="2" type="ORF">CANARDRAFT_6822</name>
</gene>
<reference evidence="3" key="1">
    <citation type="submission" date="2016-04" db="EMBL/GenBank/DDBJ databases">
        <title>Comparative genomics of biotechnologically important yeasts.</title>
        <authorList>
            <consortium name="DOE Joint Genome Institute"/>
            <person name="Riley R."/>
            <person name="Haridas S."/>
            <person name="Wolfe K.H."/>
            <person name="Lopes M.R."/>
            <person name="Hittinger C.T."/>
            <person name="Goker M."/>
            <person name="Salamov A."/>
            <person name="Wisecaver J."/>
            <person name="Long T.M."/>
            <person name="Aerts A.L."/>
            <person name="Barry K."/>
            <person name="Choi C."/>
            <person name="Clum A."/>
            <person name="Coughlan A.Y."/>
            <person name="Deshpande S."/>
            <person name="Douglass A.P."/>
            <person name="Hanson S.J."/>
            <person name="Klenk H.-P."/>
            <person name="Labutti K."/>
            <person name="Lapidus A."/>
            <person name="Lindquist E."/>
            <person name="Lipzen A."/>
            <person name="Meier-Kolthoff J.P."/>
            <person name="Ohm R.A."/>
            <person name="Otillar R.P."/>
            <person name="Pangilinan J."/>
            <person name="Peng Y."/>
            <person name="Rokas A."/>
            <person name="Rosa C.A."/>
            <person name="Scheuner C."/>
            <person name="Sibirny A.A."/>
            <person name="Slot J.C."/>
            <person name="Stielow J.B."/>
            <person name="Sun H."/>
            <person name="Kurtzman C.P."/>
            <person name="Blackwell M."/>
            <person name="Grigoriev I.V."/>
            <person name="Jeffries T.W."/>
        </authorList>
    </citation>
    <scope>NUCLEOTIDE SEQUENCE [LARGE SCALE GENOMIC DNA]</scope>
    <source>
        <strain evidence="3">NRRL YB-2248</strain>
    </source>
</reference>
<feature type="compositionally biased region" description="Polar residues" evidence="1">
    <location>
        <begin position="63"/>
        <end position="79"/>
    </location>
</feature>
<feature type="compositionally biased region" description="Low complexity" evidence="1">
    <location>
        <begin position="39"/>
        <end position="55"/>
    </location>
</feature>
<sequence length="206" mass="21980">MSNNDNHASTLVESANMPYETPKLSKSNKPLKVPKPNCSNSLTVSNSHSSSRTNTIPDADLQTPHSSSNLQYQGQNGNSFVPKLLNNNTGNLSTTTNIGDDSAFIPSGSSFGSHLKSPVFLSRDSSYTSIINDLKTNGDIKRLKFPIDNDNENKQNYSLSMSVADSIGSGLINNNLNSLNIFFDNGSAESVANSASTSSLKANKGD</sequence>
<evidence type="ECO:0000256" key="1">
    <source>
        <dbReference type="SAM" id="MobiDB-lite"/>
    </source>
</evidence>
<feature type="region of interest" description="Disordered" evidence="1">
    <location>
        <begin position="1"/>
        <end position="85"/>
    </location>
</feature>
<dbReference type="Proteomes" id="UP000094801">
    <property type="component" value="Unassembled WGS sequence"/>
</dbReference>
<protein>
    <submittedName>
        <fullName evidence="2">Uncharacterized protein</fullName>
    </submittedName>
</protein>
<proteinExistence type="predicted"/>
<name>A0A1E4T3K4_9ASCO</name>
<feature type="compositionally biased region" description="Polar residues" evidence="1">
    <location>
        <begin position="1"/>
        <end position="13"/>
    </location>
</feature>